<feature type="domain" description="G-protein coupled receptors family 1 profile" evidence="22">
    <location>
        <begin position="64"/>
        <end position="462"/>
    </location>
</feature>
<dbReference type="Gene3D" id="1.20.1070.10">
    <property type="entry name" value="Rhodopsin 7-helix transmembrane proteins"/>
    <property type="match status" value="1"/>
</dbReference>
<name>A0A7J5X7R0_DISMA</name>
<dbReference type="PRINTS" id="PR00237">
    <property type="entry name" value="GPCRRHODOPSN"/>
</dbReference>
<evidence type="ECO:0000256" key="19">
    <source>
        <dbReference type="PIRSR" id="PIRSR601461-2"/>
    </source>
</evidence>
<feature type="transmembrane region" description="Helical" evidence="21">
    <location>
        <begin position="84"/>
        <end position="103"/>
    </location>
</feature>
<comment type="caution">
    <text evidence="24">The sequence shown here is derived from an EMBL/GenBank/DDBJ whole genome shotgun (WGS) entry which is preliminary data.</text>
</comment>
<proteinExistence type="inferred from homology"/>
<feature type="active site" evidence="18">
    <location>
        <position position="787"/>
    </location>
</feature>
<sequence length="885" mass="97587">MDLQDVFTEMATMPANLPPNSSLEDVNQTSSSLDRSPPLPPHSQVASVFIVLVVTVIILGTVVGNVLVVVAVFTSRALRPPQNLFLVSLASADILVATLVIPFSLANELVLTCNQSWLLVLWLHLVLLLPGSGRPLLHVLHVHLCAISLDRYWSVTKAVSYNRKRTPKRIKAMISIVWLISIIISSPPLLMTQNEEFLGLEEAGETQRQECLLNNQTWYILSSCLVSFFAPGVIMILVYCKIYRVAKQRASTVFVAKNVVERQPSQSETCFDVTPRMGQRKGVGCGKSQYELDSPRPANHHSSSNIDSNSSSQKRGELDDIDLEERSCEADIKTTSSFSSALRFSRRACGNVDASSSSTFILRLQSWASSENCSHNFLLPSPGPHRSRQMSLSKNKVAQMREKRFTFVLAVVMGVFVLCWFPFFFTYSLHAVCREKCTIPDTLFKLFFWIGYCNSCLNPIIYTIFNRREPPGVQKIIPPLLMYPGETLAPGHPKPPPPHLSEAVLVEVILLLCVFAALALTNDALVRIPLKKFRSIRRQLTDSGKRAEELLADHHSLKYNFGFPASNAPTPETLKNYLDAQYYGEIGLGTPPQPFTVVFDTGSSNLWVPSIHCSILDIACLLHHKYNSGKSSTYVKNGTAFAIQYGTGSLSGYLSQDTCTIGDLAIDSQLFGEAIKQPGVAFIAAKFDGILGMAYPRISVDGVAPVFDNIMSQKKVEQNVFSFYLNRNPDTEPGGELLLGGTDPKYYTGDFNYVNVTRQAYWQIRVDSMAVGDQLSLCKGGCEAIVDSGTSLITGPSVEYMVNCDKVPSLPVISFTVGGQVYTLTGEQYILKVTQAGKTMCLSGFMGLDIPAPAGPLWILGDVFIGQYYTVFDRDANRVGFAKAK</sequence>
<evidence type="ECO:0000256" key="15">
    <source>
        <dbReference type="ARBA" id="ARBA00023157"/>
    </source>
</evidence>
<dbReference type="FunFam" id="2.40.70.10:FF:000009">
    <property type="entry name" value="Aspartic proteinase A1"/>
    <property type="match status" value="1"/>
</dbReference>
<evidence type="ECO:0000256" key="11">
    <source>
        <dbReference type="ARBA" id="ARBA00022801"/>
    </source>
</evidence>
<feature type="disulfide bond" evidence="19">
    <location>
        <begin position="778"/>
        <end position="782"/>
    </location>
</feature>
<evidence type="ECO:0000256" key="17">
    <source>
        <dbReference type="ARBA" id="ARBA00023228"/>
    </source>
</evidence>
<evidence type="ECO:0000256" key="7">
    <source>
        <dbReference type="ARBA" id="ARBA00022670"/>
    </source>
</evidence>
<evidence type="ECO:0000256" key="20">
    <source>
        <dbReference type="SAM" id="MobiDB-lite"/>
    </source>
</evidence>
<dbReference type="InterPro" id="IPR001969">
    <property type="entry name" value="Aspartic_peptidase_AS"/>
</dbReference>
<dbReference type="GO" id="GO:0006508">
    <property type="term" value="P:proteolysis"/>
    <property type="evidence" value="ECO:0007669"/>
    <property type="project" value="UniProtKB-KW"/>
</dbReference>
<evidence type="ECO:0000259" key="23">
    <source>
        <dbReference type="PROSITE" id="PS51767"/>
    </source>
</evidence>
<dbReference type="SUPFAM" id="SSF50630">
    <property type="entry name" value="Acid proteases"/>
    <property type="match status" value="1"/>
</dbReference>
<evidence type="ECO:0000256" key="4">
    <source>
        <dbReference type="ARBA" id="ARBA00007447"/>
    </source>
</evidence>
<keyword evidence="8 21" id="KW-0812">Transmembrane</keyword>
<feature type="domain" description="Peptidase A1" evidence="23">
    <location>
        <begin position="582"/>
        <end position="882"/>
    </location>
</feature>
<dbReference type="InterPro" id="IPR017452">
    <property type="entry name" value="GPCR_Rhodpsn_7TM"/>
</dbReference>
<dbReference type="PROSITE" id="PS50262">
    <property type="entry name" value="G_PROTEIN_RECEP_F1_2"/>
    <property type="match status" value="1"/>
</dbReference>
<dbReference type="InterPro" id="IPR012848">
    <property type="entry name" value="Aspartic_peptidase_N"/>
</dbReference>
<feature type="transmembrane region" description="Helical" evidence="21">
    <location>
        <begin position="446"/>
        <end position="465"/>
    </location>
</feature>
<dbReference type="GO" id="GO:0004190">
    <property type="term" value="F:aspartic-type endopeptidase activity"/>
    <property type="evidence" value="ECO:0007669"/>
    <property type="project" value="UniProtKB-KW"/>
</dbReference>
<feature type="transmembrane region" description="Helical" evidence="21">
    <location>
        <begin position="45"/>
        <end position="72"/>
    </location>
</feature>
<dbReference type="InterPro" id="IPR021109">
    <property type="entry name" value="Peptidase_aspartic_dom_sf"/>
</dbReference>
<comment type="similarity">
    <text evidence="4">Belongs to the peptidase A1 family.</text>
</comment>
<dbReference type="GO" id="GO:0016020">
    <property type="term" value="C:membrane"/>
    <property type="evidence" value="ECO:0007669"/>
    <property type="project" value="UniProtKB-SubCell"/>
</dbReference>
<evidence type="ECO:0000256" key="9">
    <source>
        <dbReference type="ARBA" id="ARBA00022729"/>
    </source>
</evidence>
<dbReference type="PANTHER" id="PTHR47966">
    <property type="entry name" value="BETA-SITE APP-CLEAVING ENZYME, ISOFORM A-RELATED"/>
    <property type="match status" value="1"/>
</dbReference>
<evidence type="ECO:0000256" key="18">
    <source>
        <dbReference type="PIRSR" id="PIRSR601461-1"/>
    </source>
</evidence>
<evidence type="ECO:0000256" key="8">
    <source>
        <dbReference type="ARBA" id="ARBA00022692"/>
    </source>
</evidence>
<dbReference type="FunFam" id="2.40.70.10:FF:000044">
    <property type="entry name" value="Lysosomal aspartic protease"/>
    <property type="match status" value="1"/>
</dbReference>
<feature type="compositionally biased region" description="Low complexity" evidence="20">
    <location>
        <begin position="300"/>
        <end position="312"/>
    </location>
</feature>
<evidence type="ECO:0000256" key="16">
    <source>
        <dbReference type="ARBA" id="ARBA00023180"/>
    </source>
</evidence>
<keyword evidence="10" id="KW-0064">Aspartyl protease</keyword>
<dbReference type="EMBL" id="JAAKFY010000027">
    <property type="protein sequence ID" value="KAF3833024.1"/>
    <property type="molecule type" value="Genomic_DNA"/>
</dbReference>
<evidence type="ECO:0000313" key="25">
    <source>
        <dbReference type="Proteomes" id="UP000518266"/>
    </source>
</evidence>
<organism evidence="24 25">
    <name type="scientific">Dissostichus mawsoni</name>
    <name type="common">Antarctic cod</name>
    <dbReference type="NCBI Taxonomy" id="36200"/>
    <lineage>
        <taxon>Eukaryota</taxon>
        <taxon>Metazoa</taxon>
        <taxon>Chordata</taxon>
        <taxon>Craniata</taxon>
        <taxon>Vertebrata</taxon>
        <taxon>Euteleostomi</taxon>
        <taxon>Actinopterygii</taxon>
        <taxon>Neopterygii</taxon>
        <taxon>Teleostei</taxon>
        <taxon>Neoteleostei</taxon>
        <taxon>Acanthomorphata</taxon>
        <taxon>Eupercaria</taxon>
        <taxon>Perciformes</taxon>
        <taxon>Notothenioidei</taxon>
        <taxon>Nototheniidae</taxon>
        <taxon>Dissostichus</taxon>
    </lineage>
</organism>
<feature type="region of interest" description="Disordered" evidence="20">
    <location>
        <begin position="279"/>
        <end position="316"/>
    </location>
</feature>
<evidence type="ECO:0000256" key="12">
    <source>
        <dbReference type="ARBA" id="ARBA00022989"/>
    </source>
</evidence>
<dbReference type="EC" id="3.4.23.5" evidence="5"/>
<dbReference type="PROSITE" id="PS00141">
    <property type="entry name" value="ASP_PROTEASE"/>
    <property type="match status" value="2"/>
</dbReference>
<evidence type="ECO:0000256" key="1">
    <source>
        <dbReference type="ARBA" id="ARBA00000585"/>
    </source>
</evidence>
<keyword evidence="17" id="KW-0458">Lysosome</keyword>
<dbReference type="SUPFAM" id="SSF81321">
    <property type="entry name" value="Family A G protein-coupled receptor-like"/>
    <property type="match status" value="1"/>
</dbReference>
<evidence type="ECO:0000256" key="2">
    <source>
        <dbReference type="ARBA" id="ARBA00004370"/>
    </source>
</evidence>
<evidence type="ECO:0000256" key="13">
    <source>
        <dbReference type="ARBA" id="ARBA00023136"/>
    </source>
</evidence>
<dbReference type="PANTHER" id="PTHR47966:SF42">
    <property type="entry name" value="CATHEPSIN D"/>
    <property type="match status" value="1"/>
</dbReference>
<keyword evidence="15 19" id="KW-1015">Disulfide bond</keyword>
<feature type="active site" evidence="18">
    <location>
        <position position="600"/>
    </location>
</feature>
<keyword evidence="12 21" id="KW-1133">Transmembrane helix</keyword>
<feature type="compositionally biased region" description="Low complexity" evidence="20">
    <location>
        <begin position="30"/>
        <end position="40"/>
    </location>
</feature>
<dbReference type="GO" id="GO:0004930">
    <property type="term" value="F:G protein-coupled receptor activity"/>
    <property type="evidence" value="ECO:0007669"/>
    <property type="project" value="InterPro"/>
</dbReference>
<dbReference type="Proteomes" id="UP000518266">
    <property type="component" value="Unassembled WGS sequence"/>
</dbReference>
<dbReference type="InterPro" id="IPR000276">
    <property type="entry name" value="GPCR_Rhodpsn"/>
</dbReference>
<keyword evidence="11" id="KW-0378">Hydrolase</keyword>
<keyword evidence="9" id="KW-0732">Signal</keyword>
<keyword evidence="25" id="KW-1185">Reference proteome</keyword>
<dbReference type="InterPro" id="IPR001461">
    <property type="entry name" value="Aspartic_peptidase_A1"/>
</dbReference>
<feature type="region of interest" description="Disordered" evidence="20">
    <location>
        <begin position="13"/>
        <end position="40"/>
    </location>
</feature>
<evidence type="ECO:0000256" key="5">
    <source>
        <dbReference type="ARBA" id="ARBA00011930"/>
    </source>
</evidence>
<evidence type="ECO:0000256" key="6">
    <source>
        <dbReference type="ARBA" id="ARBA00015582"/>
    </source>
</evidence>
<keyword evidence="14" id="KW-0865">Zymogen</keyword>
<feature type="disulfide bond" evidence="19">
    <location>
        <begin position="613"/>
        <end position="620"/>
    </location>
</feature>
<evidence type="ECO:0000256" key="21">
    <source>
        <dbReference type="SAM" id="Phobius"/>
    </source>
</evidence>
<accession>A0A7J5X7R0</accession>
<dbReference type="GO" id="GO:0005764">
    <property type="term" value="C:lysosome"/>
    <property type="evidence" value="ECO:0007669"/>
    <property type="project" value="UniProtKB-SubCell"/>
</dbReference>
<keyword evidence="7" id="KW-0645">Protease</keyword>
<dbReference type="Pfam" id="PF07966">
    <property type="entry name" value="A1_Propeptide"/>
    <property type="match status" value="1"/>
</dbReference>
<evidence type="ECO:0000313" key="24">
    <source>
        <dbReference type="EMBL" id="KAF3833024.1"/>
    </source>
</evidence>
<dbReference type="Pfam" id="PF00026">
    <property type="entry name" value="Asp"/>
    <property type="match status" value="1"/>
</dbReference>
<dbReference type="Pfam" id="PF00001">
    <property type="entry name" value="7tm_1"/>
    <property type="match status" value="1"/>
</dbReference>
<feature type="transmembrane region" description="Helical" evidence="21">
    <location>
        <begin position="172"/>
        <end position="190"/>
    </location>
</feature>
<evidence type="ECO:0000256" key="10">
    <source>
        <dbReference type="ARBA" id="ARBA00022750"/>
    </source>
</evidence>
<protein>
    <recommendedName>
        <fullName evidence="6">Cathepsin D</fullName>
        <ecNumber evidence="5">3.4.23.5</ecNumber>
    </recommendedName>
</protein>
<comment type="catalytic activity">
    <reaction evidence="1">
        <text>Specificity similar to, but narrower than, that of pepsin A. Does not cleave the 4-Gln-|-His-5 bond in B chain of insulin.</text>
        <dbReference type="EC" id="3.4.23.5"/>
    </reaction>
</comment>
<dbReference type="AlphaFoldDB" id="A0A7J5X7R0"/>
<dbReference type="PROSITE" id="PS51767">
    <property type="entry name" value="PEPTIDASE_A1"/>
    <property type="match status" value="1"/>
</dbReference>
<gene>
    <name evidence="24" type="ORF">F7725_026689</name>
</gene>
<feature type="compositionally biased region" description="Polar residues" evidence="20">
    <location>
        <begin position="18"/>
        <end position="29"/>
    </location>
</feature>
<keyword evidence="16" id="KW-0325">Glycoprotein</keyword>
<feature type="transmembrane region" description="Helical" evidence="21">
    <location>
        <begin position="218"/>
        <end position="240"/>
    </location>
</feature>
<dbReference type="Gene3D" id="2.40.70.10">
    <property type="entry name" value="Acid Proteases"/>
    <property type="match status" value="3"/>
</dbReference>
<feature type="transmembrane region" description="Helical" evidence="21">
    <location>
        <begin position="503"/>
        <end position="521"/>
    </location>
</feature>
<evidence type="ECO:0000259" key="22">
    <source>
        <dbReference type="PROSITE" id="PS50262"/>
    </source>
</evidence>
<evidence type="ECO:0000256" key="14">
    <source>
        <dbReference type="ARBA" id="ARBA00023145"/>
    </source>
</evidence>
<dbReference type="OrthoDB" id="771136at2759"/>
<keyword evidence="13 21" id="KW-0472">Membrane</keyword>
<evidence type="ECO:0000256" key="3">
    <source>
        <dbReference type="ARBA" id="ARBA00004371"/>
    </source>
</evidence>
<reference evidence="24 25" key="1">
    <citation type="submission" date="2020-03" db="EMBL/GenBank/DDBJ databases">
        <title>Dissostichus mawsoni Genome sequencing and assembly.</title>
        <authorList>
            <person name="Park H."/>
        </authorList>
    </citation>
    <scope>NUCLEOTIDE SEQUENCE [LARGE SCALE GENOMIC DNA]</scope>
    <source>
        <strain evidence="24">DM0001</strain>
        <tissue evidence="24">Muscle</tissue>
    </source>
</reference>
<feature type="transmembrane region" description="Helical" evidence="21">
    <location>
        <begin position="405"/>
        <end position="426"/>
    </location>
</feature>
<dbReference type="InterPro" id="IPR033121">
    <property type="entry name" value="PEPTIDASE_A1"/>
</dbReference>
<comment type="subcellular location">
    <subcellularLocation>
        <location evidence="3">Lysosome</location>
    </subcellularLocation>
    <subcellularLocation>
        <location evidence="2">Membrane</location>
    </subcellularLocation>
</comment>